<dbReference type="PIRSF" id="PIRSF000124">
    <property type="entry name" value="UDPglc_GDPman_dh"/>
    <property type="match status" value="1"/>
</dbReference>
<dbReference type="InterPro" id="IPR036220">
    <property type="entry name" value="UDP-Glc/GDP-Man_DH_C_sf"/>
</dbReference>
<dbReference type="EMBL" id="UINC01009006">
    <property type="protein sequence ID" value="SVA40464.1"/>
    <property type="molecule type" value="Genomic_DNA"/>
</dbReference>
<dbReference type="SUPFAM" id="SSF48179">
    <property type="entry name" value="6-phosphogluconate dehydrogenase C-terminal domain-like"/>
    <property type="match status" value="1"/>
</dbReference>
<dbReference type="AlphaFoldDB" id="A0A381VJV1"/>
<evidence type="ECO:0000256" key="5">
    <source>
        <dbReference type="ARBA" id="ARBA00023027"/>
    </source>
</evidence>
<evidence type="ECO:0000259" key="7">
    <source>
        <dbReference type="SMART" id="SM00984"/>
    </source>
</evidence>
<dbReference type="GO" id="GO:0051287">
    <property type="term" value="F:NAD binding"/>
    <property type="evidence" value="ECO:0007669"/>
    <property type="project" value="InterPro"/>
</dbReference>
<feature type="domain" description="UDP-glucose/GDP-mannose dehydrogenase C-terminal" evidence="7">
    <location>
        <begin position="318"/>
        <end position="419"/>
    </location>
</feature>
<dbReference type="InterPro" id="IPR028357">
    <property type="entry name" value="UDPglc_DH_bac"/>
</dbReference>
<dbReference type="InterPro" id="IPR001732">
    <property type="entry name" value="UDP-Glc/GDP-Man_DH_N"/>
</dbReference>
<dbReference type="SMART" id="SM00984">
    <property type="entry name" value="UDPG_MGDP_dh_C"/>
    <property type="match status" value="1"/>
</dbReference>
<organism evidence="8">
    <name type="scientific">marine metagenome</name>
    <dbReference type="NCBI Taxonomy" id="408172"/>
    <lineage>
        <taxon>unclassified sequences</taxon>
        <taxon>metagenomes</taxon>
        <taxon>ecological metagenomes</taxon>
    </lineage>
</organism>
<dbReference type="PANTHER" id="PTHR43750">
    <property type="entry name" value="UDP-GLUCOSE 6-DEHYDROGENASE TUAD"/>
    <property type="match status" value="1"/>
</dbReference>
<evidence type="ECO:0000256" key="2">
    <source>
        <dbReference type="ARBA" id="ARBA00006601"/>
    </source>
</evidence>
<keyword evidence="4" id="KW-0560">Oxidoreductase</keyword>
<proteinExistence type="inferred from homology"/>
<evidence type="ECO:0000256" key="1">
    <source>
        <dbReference type="ARBA" id="ARBA00004701"/>
    </source>
</evidence>
<protein>
    <recommendedName>
        <fullName evidence="3">UDP-glucose 6-dehydrogenase</fullName>
        <ecNumber evidence="3">1.1.1.22</ecNumber>
    </recommendedName>
</protein>
<dbReference type="SUPFAM" id="SSF52413">
    <property type="entry name" value="UDP-glucose/GDP-mannose dehydrogenase C-terminal domain"/>
    <property type="match status" value="1"/>
</dbReference>
<gene>
    <name evidence="8" type="ORF">METZ01_LOCUS93318</name>
</gene>
<dbReference type="Gene3D" id="3.40.50.720">
    <property type="entry name" value="NAD(P)-binding Rossmann-like Domain"/>
    <property type="match status" value="2"/>
</dbReference>
<dbReference type="PANTHER" id="PTHR43750:SF3">
    <property type="entry name" value="UDP-GLUCOSE 6-DEHYDROGENASE TUAD"/>
    <property type="match status" value="1"/>
</dbReference>
<dbReference type="InterPro" id="IPR014027">
    <property type="entry name" value="UDP-Glc/GDP-Man_DH_C"/>
</dbReference>
<dbReference type="GO" id="GO:0000271">
    <property type="term" value="P:polysaccharide biosynthetic process"/>
    <property type="evidence" value="ECO:0007669"/>
    <property type="project" value="InterPro"/>
</dbReference>
<comment type="similarity">
    <text evidence="2">Belongs to the UDP-glucose/GDP-mannose dehydrogenase family.</text>
</comment>
<sequence>VKKITVIGAGYVGLVNGAGISDFGHNVICADIDHEKISTLQDGEIPIFEPGLKELVKRNRDAGRLSFSTNLEKAIRVANVILIAVGTPQGENGRADISAVENVAKFIGNNLNDYKVICTKSTVPIGTGNQICELIKSNMPKDGEFDYVSNPEFLREGSAVKDFLWPDRLIIGADNDRAFSIMKEVYRPLYINDTPVLLTNVATAEMIKYASNAFLALKISYINEIANLCEVVGADVHQVSKAMGQDGRISSKFLHPGPGYGGSCFPKDAPALTMIAEANDQEFLTIKAAISANVAQKKRMVEKLLKLMNGSLLDKTVAVLGLSFKPNTDDIRESPAIEMIQAILQGNGTVQAYDPVANKSMQTIFPDIKYYTSWDKAVHQADCAVIMTEWNEFRSMDLSLLKKQLLAPVLLDTRNVLNMNELISLGFSFDNVGRIIPGES</sequence>
<evidence type="ECO:0000256" key="3">
    <source>
        <dbReference type="ARBA" id="ARBA00012954"/>
    </source>
</evidence>
<accession>A0A381VJV1</accession>
<dbReference type="GO" id="GO:0003979">
    <property type="term" value="F:UDP-glucose 6-dehydrogenase activity"/>
    <property type="evidence" value="ECO:0007669"/>
    <property type="project" value="UniProtKB-EC"/>
</dbReference>
<dbReference type="NCBIfam" id="TIGR03026">
    <property type="entry name" value="NDP-sugDHase"/>
    <property type="match status" value="1"/>
</dbReference>
<dbReference type="SUPFAM" id="SSF51735">
    <property type="entry name" value="NAD(P)-binding Rossmann-fold domains"/>
    <property type="match status" value="1"/>
</dbReference>
<dbReference type="Pfam" id="PF00984">
    <property type="entry name" value="UDPG_MGDP_dh"/>
    <property type="match status" value="1"/>
</dbReference>
<dbReference type="UniPathway" id="UPA00038">
    <property type="reaction ID" value="UER00491"/>
</dbReference>
<dbReference type="InterPro" id="IPR036291">
    <property type="entry name" value="NAD(P)-bd_dom_sf"/>
</dbReference>
<reference evidence="8" key="1">
    <citation type="submission" date="2018-05" db="EMBL/GenBank/DDBJ databases">
        <authorList>
            <person name="Lanie J.A."/>
            <person name="Ng W.-L."/>
            <person name="Kazmierczak K.M."/>
            <person name="Andrzejewski T.M."/>
            <person name="Davidsen T.M."/>
            <person name="Wayne K.J."/>
            <person name="Tettelin H."/>
            <person name="Glass J.I."/>
            <person name="Rusch D."/>
            <person name="Podicherti R."/>
            <person name="Tsui H.-C.T."/>
            <person name="Winkler M.E."/>
        </authorList>
    </citation>
    <scope>NUCLEOTIDE SEQUENCE</scope>
</reference>
<dbReference type="Gene3D" id="1.20.5.100">
    <property type="entry name" value="Cytochrome c1, transmembrane anchor, C-terminal"/>
    <property type="match status" value="1"/>
</dbReference>
<evidence type="ECO:0000256" key="6">
    <source>
        <dbReference type="ARBA" id="ARBA00047473"/>
    </source>
</evidence>
<dbReference type="Pfam" id="PF03721">
    <property type="entry name" value="UDPG_MGDP_dh_N"/>
    <property type="match status" value="1"/>
</dbReference>
<dbReference type="InterPro" id="IPR017476">
    <property type="entry name" value="UDP-Glc/GDP-Man"/>
</dbReference>
<dbReference type="InterPro" id="IPR008927">
    <property type="entry name" value="6-PGluconate_DH-like_C_sf"/>
</dbReference>
<dbReference type="Pfam" id="PF03720">
    <property type="entry name" value="UDPG_MGDP_dh_C"/>
    <property type="match status" value="1"/>
</dbReference>
<dbReference type="PIRSF" id="PIRSF500134">
    <property type="entry name" value="UDPglc_DH_bac"/>
    <property type="match status" value="1"/>
</dbReference>
<evidence type="ECO:0000313" key="8">
    <source>
        <dbReference type="EMBL" id="SVA40464.1"/>
    </source>
</evidence>
<keyword evidence="5" id="KW-0520">NAD</keyword>
<dbReference type="InterPro" id="IPR014026">
    <property type="entry name" value="UDP-Glc/GDP-Man_DH_dimer"/>
</dbReference>
<feature type="non-terminal residue" evidence="8">
    <location>
        <position position="1"/>
    </location>
</feature>
<dbReference type="GO" id="GO:0006065">
    <property type="term" value="P:UDP-glucuronate biosynthetic process"/>
    <property type="evidence" value="ECO:0007669"/>
    <property type="project" value="UniProtKB-UniPathway"/>
</dbReference>
<evidence type="ECO:0000256" key="4">
    <source>
        <dbReference type="ARBA" id="ARBA00023002"/>
    </source>
</evidence>
<comment type="pathway">
    <text evidence="1">Nucleotide-sugar biosynthesis; UDP-alpha-D-glucuronate biosynthesis; UDP-alpha-D-glucuronate from UDP-alpha-D-glucose: step 1/1.</text>
</comment>
<name>A0A381VJV1_9ZZZZ</name>
<comment type="catalytic activity">
    <reaction evidence="6">
        <text>UDP-alpha-D-glucose + 2 NAD(+) + H2O = UDP-alpha-D-glucuronate + 2 NADH + 3 H(+)</text>
        <dbReference type="Rhea" id="RHEA:23596"/>
        <dbReference type="ChEBI" id="CHEBI:15377"/>
        <dbReference type="ChEBI" id="CHEBI:15378"/>
        <dbReference type="ChEBI" id="CHEBI:57540"/>
        <dbReference type="ChEBI" id="CHEBI:57945"/>
        <dbReference type="ChEBI" id="CHEBI:58052"/>
        <dbReference type="ChEBI" id="CHEBI:58885"/>
        <dbReference type="EC" id="1.1.1.22"/>
    </reaction>
</comment>
<dbReference type="EC" id="1.1.1.22" evidence="3"/>